<evidence type="ECO:0000313" key="2">
    <source>
        <dbReference type="Proteomes" id="UP000008139"/>
    </source>
</evidence>
<accession>F2LV52</accession>
<dbReference type="KEGG" id="hmr:Hipma_0666"/>
<dbReference type="AlphaFoldDB" id="F2LV52"/>
<dbReference type="Proteomes" id="UP000008139">
    <property type="component" value="Chromosome"/>
</dbReference>
<dbReference type="RefSeq" id="WP_013681677.1">
    <property type="nucleotide sequence ID" value="NC_015318.1"/>
</dbReference>
<sequence>MLWFIAVIFTIVAVIIGIRRWKMANDPMYAVDVKNRKAWVRENSTLISDSEIENKDDTLIDDVASNPAFESHRSFDTK</sequence>
<name>F2LV52_HIPMA</name>
<dbReference type="InParanoid" id="F2LV52"/>
<organism evidence="1 2">
    <name type="scientific">Hippea maritima (strain ATCC 700847 / DSM 10411 / MH2)</name>
    <dbReference type="NCBI Taxonomy" id="760142"/>
    <lineage>
        <taxon>Bacteria</taxon>
        <taxon>Pseudomonadati</taxon>
        <taxon>Campylobacterota</taxon>
        <taxon>Desulfurellia</taxon>
        <taxon>Desulfurellales</taxon>
        <taxon>Hippeaceae</taxon>
        <taxon>Hippea</taxon>
    </lineage>
</organism>
<dbReference type="EMBL" id="CP002606">
    <property type="protein sequence ID" value="AEA33636.1"/>
    <property type="molecule type" value="Genomic_DNA"/>
</dbReference>
<evidence type="ECO:0000313" key="1">
    <source>
        <dbReference type="EMBL" id="AEA33636.1"/>
    </source>
</evidence>
<gene>
    <name evidence="1" type="ordered locus">Hipma_0666</name>
</gene>
<reference evidence="1 2" key="1">
    <citation type="journal article" date="2011" name="Stand. Genomic Sci.">
        <title>Complete genome sequence of the thermophilic sulfur-reducer Hippea maritima type strain (MH(2)).</title>
        <authorList>
            <person name="Huntemann M."/>
            <person name="Lu M."/>
            <person name="Nolan M."/>
            <person name="Lapidus A."/>
            <person name="Lucas S."/>
            <person name="Hammon N."/>
            <person name="Deshpande S."/>
            <person name="Cheng J.F."/>
            <person name="Tapia R."/>
            <person name="Han C."/>
            <person name="Goodwin L."/>
            <person name="Pitluck S."/>
            <person name="Liolios K."/>
            <person name="Pagani I."/>
            <person name="Ivanova N."/>
            <person name="Ovchinikova G."/>
            <person name="Pati A."/>
            <person name="Chen A."/>
            <person name="Palaniappan K."/>
            <person name="Land M."/>
            <person name="Hauser L."/>
            <person name="Jeffries C.D."/>
            <person name="Detter J.C."/>
            <person name="Brambilla E.M."/>
            <person name="Rohde M."/>
            <person name="Spring S."/>
            <person name="Goker M."/>
            <person name="Woyke T."/>
            <person name="Bristow J."/>
            <person name="Eisen J.A."/>
            <person name="Markowitz V."/>
            <person name="Hugenholtz P."/>
            <person name="Kyrpides N.C."/>
            <person name="Klenk H.P."/>
            <person name="Mavromatis K."/>
        </authorList>
    </citation>
    <scope>NUCLEOTIDE SEQUENCE [LARGE SCALE GENOMIC DNA]</scope>
    <source>
        <strain evidence="2">ATCC 700847 / DSM 10411 / MH2</strain>
    </source>
</reference>
<protein>
    <submittedName>
        <fullName evidence="1">Uncharacterized protein</fullName>
    </submittedName>
</protein>
<reference evidence="2" key="2">
    <citation type="submission" date="2011-03" db="EMBL/GenBank/DDBJ databases">
        <title>The complete genome of Hippea maritima DSM 10411.</title>
        <authorList>
            <consortium name="US DOE Joint Genome Institute (JGI-PGF)"/>
            <person name="Lucas S."/>
            <person name="Copeland A."/>
            <person name="Lapidus A."/>
            <person name="Bruce D."/>
            <person name="Goodwin L."/>
            <person name="Pitluck S."/>
            <person name="Peters L."/>
            <person name="Kyrpides N."/>
            <person name="Mavromatis K."/>
            <person name="Pagani I."/>
            <person name="Ivanova N."/>
            <person name="Mikhailova N."/>
            <person name="Lu M."/>
            <person name="Detter J.C."/>
            <person name="Tapia R."/>
            <person name="Han C."/>
            <person name="Land M."/>
            <person name="Hauser L."/>
            <person name="Markowitz V."/>
            <person name="Cheng J.-F."/>
            <person name="Hugenholtz P."/>
            <person name="Woyke T."/>
            <person name="Wu D."/>
            <person name="Spring S."/>
            <person name="Schroeder M."/>
            <person name="Brambilla E."/>
            <person name="Klenk H.-P."/>
            <person name="Eisen J.A."/>
        </authorList>
    </citation>
    <scope>NUCLEOTIDE SEQUENCE [LARGE SCALE GENOMIC DNA]</scope>
    <source>
        <strain evidence="2">ATCC 700847 / DSM 10411 / MH2</strain>
    </source>
</reference>
<dbReference type="HOGENOM" id="CLU_2617177_0_0_7"/>
<keyword evidence="2" id="KW-1185">Reference proteome</keyword>
<proteinExistence type="predicted"/>
<dbReference type="STRING" id="760142.Hipma_0666"/>